<keyword evidence="6" id="KW-0511">Multifunctional enzyme</keyword>
<dbReference type="InterPro" id="IPR014043">
    <property type="entry name" value="Acyl_transferase_dom"/>
</dbReference>
<keyword evidence="4" id="KW-0808">Transferase</keyword>
<comment type="pathway">
    <text evidence="1">Antibiotic biosynthesis.</text>
</comment>
<evidence type="ECO:0000259" key="11">
    <source>
        <dbReference type="PROSITE" id="PS52004"/>
    </source>
</evidence>
<dbReference type="Gene3D" id="3.40.366.10">
    <property type="entry name" value="Malonyl-Coenzyme A Acyl Carrier Protein, domain 2"/>
    <property type="match status" value="1"/>
</dbReference>
<evidence type="ECO:0000256" key="7">
    <source>
        <dbReference type="ARBA" id="ARBA00023315"/>
    </source>
</evidence>
<evidence type="ECO:0000259" key="12">
    <source>
        <dbReference type="PROSITE" id="PS52019"/>
    </source>
</evidence>
<feature type="region of interest" description="C-terminal hotdog fold" evidence="8">
    <location>
        <begin position="1090"/>
        <end position="1229"/>
    </location>
</feature>
<dbReference type="InterPro" id="IPR016036">
    <property type="entry name" value="Malonyl_transacylase_ACP-bd"/>
</dbReference>
<organism evidence="13">
    <name type="scientific">Streptomyces hygroscopicus subsp. duamyceticus</name>
    <dbReference type="NCBI Taxonomy" id="285527"/>
    <lineage>
        <taxon>Bacteria</taxon>
        <taxon>Bacillati</taxon>
        <taxon>Actinomycetota</taxon>
        <taxon>Actinomycetes</taxon>
        <taxon>Kitasatosporales</taxon>
        <taxon>Streptomycetaceae</taxon>
        <taxon>Streptomyces</taxon>
        <taxon>Streptomyces violaceusniger group</taxon>
    </lineage>
</organism>
<dbReference type="SUPFAM" id="SSF53901">
    <property type="entry name" value="Thiolase-like"/>
    <property type="match status" value="1"/>
</dbReference>
<evidence type="ECO:0000256" key="5">
    <source>
        <dbReference type="ARBA" id="ARBA00023194"/>
    </source>
</evidence>
<dbReference type="Gene3D" id="3.40.47.10">
    <property type="match status" value="1"/>
</dbReference>
<dbReference type="Pfam" id="PF00550">
    <property type="entry name" value="PP-binding"/>
    <property type="match status" value="1"/>
</dbReference>
<dbReference type="SUPFAM" id="SSF47336">
    <property type="entry name" value="ACP-like"/>
    <property type="match status" value="1"/>
</dbReference>
<evidence type="ECO:0000256" key="2">
    <source>
        <dbReference type="ARBA" id="ARBA00022450"/>
    </source>
</evidence>
<feature type="domain" description="PKS/mFAS DH" evidence="12">
    <location>
        <begin position="950"/>
        <end position="1229"/>
    </location>
</feature>
<dbReference type="InterPro" id="IPR036291">
    <property type="entry name" value="NAD(P)-bd_dom_sf"/>
</dbReference>
<dbReference type="GO" id="GO:0031177">
    <property type="term" value="F:phosphopantetheine binding"/>
    <property type="evidence" value="ECO:0007669"/>
    <property type="project" value="InterPro"/>
</dbReference>
<accession>Q1L0S4</accession>
<dbReference type="InterPro" id="IPR049900">
    <property type="entry name" value="PKS_mFAS_DH"/>
</dbReference>
<feature type="active site" description="Proton donor; for dehydratase activity" evidence="8">
    <location>
        <position position="1150"/>
    </location>
</feature>
<dbReference type="InterPro" id="IPR020806">
    <property type="entry name" value="PKS_PP-bd"/>
</dbReference>
<dbReference type="SMART" id="SM00826">
    <property type="entry name" value="PKS_DH"/>
    <property type="match status" value="1"/>
</dbReference>
<dbReference type="SMART" id="SM00825">
    <property type="entry name" value="PKS_KS"/>
    <property type="match status" value="1"/>
</dbReference>
<dbReference type="InterPro" id="IPR055123">
    <property type="entry name" value="SpnB-like_Rossmann"/>
</dbReference>
<dbReference type="SUPFAM" id="SSF55048">
    <property type="entry name" value="Probable ACP-binding domain of malonyl-CoA ACP transacylase"/>
    <property type="match status" value="1"/>
</dbReference>
<dbReference type="PROSITE" id="PS00012">
    <property type="entry name" value="PHOSPHOPANTETHEINE"/>
    <property type="match status" value="1"/>
</dbReference>
<dbReference type="PROSITE" id="PS00606">
    <property type="entry name" value="KS3_1"/>
    <property type="match status" value="1"/>
</dbReference>
<dbReference type="InterPro" id="IPR020807">
    <property type="entry name" value="PKS_DH"/>
</dbReference>
<dbReference type="GO" id="GO:0004312">
    <property type="term" value="F:fatty acid synthase activity"/>
    <property type="evidence" value="ECO:0007669"/>
    <property type="project" value="TreeGrafter"/>
</dbReference>
<dbReference type="InterPro" id="IPR042104">
    <property type="entry name" value="PKS_dehydratase_sf"/>
</dbReference>
<feature type="active site" description="Proton acceptor; for dehydratase activity" evidence="8">
    <location>
        <position position="982"/>
    </location>
</feature>
<dbReference type="Pfam" id="PF16197">
    <property type="entry name" value="KAsynt_C_assoc"/>
    <property type="match status" value="1"/>
</dbReference>
<evidence type="ECO:0000256" key="3">
    <source>
        <dbReference type="ARBA" id="ARBA00022553"/>
    </source>
</evidence>
<dbReference type="InterPro" id="IPR014031">
    <property type="entry name" value="Ketoacyl_synth_C"/>
</dbReference>
<feature type="domain" description="Ketosynthase family 3 (KS3)" evidence="11">
    <location>
        <begin position="44"/>
        <end position="472"/>
    </location>
</feature>
<dbReference type="InterPro" id="IPR036736">
    <property type="entry name" value="ACP-like_sf"/>
</dbReference>
<feature type="region of interest" description="N-terminal hotdog fold" evidence="8">
    <location>
        <begin position="950"/>
        <end position="1075"/>
    </location>
</feature>
<dbReference type="CDD" id="cd08956">
    <property type="entry name" value="KR_3_FAS_SDR_x"/>
    <property type="match status" value="1"/>
</dbReference>
<evidence type="ECO:0000313" key="13">
    <source>
        <dbReference type="EMBL" id="ABB86423.1"/>
    </source>
</evidence>
<dbReference type="SUPFAM" id="SSF52151">
    <property type="entry name" value="FabD/lysophospholipase-like"/>
    <property type="match status" value="1"/>
</dbReference>
<evidence type="ECO:0000256" key="8">
    <source>
        <dbReference type="PROSITE-ProRule" id="PRU01363"/>
    </source>
</evidence>
<dbReference type="PANTHER" id="PTHR43775:SF51">
    <property type="entry name" value="INACTIVE PHENOLPHTHIOCEROL SYNTHESIS POLYKETIDE SYNTHASE TYPE I PKS1-RELATED"/>
    <property type="match status" value="1"/>
</dbReference>
<evidence type="ECO:0000256" key="1">
    <source>
        <dbReference type="ARBA" id="ARBA00004792"/>
    </source>
</evidence>
<reference evidence="13" key="1">
    <citation type="submission" date="2005-10" db="EMBL/GenBank/DDBJ databases">
        <title>Genetic organization of the biosynthetic genes involved in the supply of AHBA, the starter unit of geldanamycin biosynthesis in Streptomyces hygroscopicus JCM4427.</title>
        <authorList>
            <person name="Hong Y.-S."/>
            <person name="Lee J.J."/>
        </authorList>
    </citation>
    <scope>NUCLEOTIDE SEQUENCE</scope>
    <source>
        <strain evidence="13">JCM4427</strain>
    </source>
</reference>
<name>Q1L0S4_STRHY</name>
<dbReference type="InterPro" id="IPR050091">
    <property type="entry name" value="PKS_NRPS_Biosynth_Enz"/>
</dbReference>
<protein>
    <submittedName>
        <fullName evidence="13">NapE</fullName>
    </submittedName>
</protein>
<dbReference type="Gene3D" id="3.10.129.110">
    <property type="entry name" value="Polyketide synthase dehydratase"/>
    <property type="match status" value="1"/>
</dbReference>
<dbReference type="PROSITE" id="PS50075">
    <property type="entry name" value="CARRIER"/>
    <property type="match status" value="1"/>
</dbReference>
<dbReference type="InterPro" id="IPR020841">
    <property type="entry name" value="PKS_Beta-ketoAc_synthase_dom"/>
</dbReference>
<dbReference type="GO" id="GO:0004315">
    <property type="term" value="F:3-oxoacyl-[acyl-carrier-protein] synthase activity"/>
    <property type="evidence" value="ECO:0007669"/>
    <property type="project" value="InterPro"/>
</dbReference>
<dbReference type="InterPro" id="IPR013968">
    <property type="entry name" value="PKS_KR"/>
</dbReference>
<dbReference type="PROSITE" id="PS52004">
    <property type="entry name" value="KS3_2"/>
    <property type="match status" value="1"/>
</dbReference>
<dbReference type="InterPro" id="IPR014030">
    <property type="entry name" value="Ketoacyl_synth_N"/>
</dbReference>
<proteinExistence type="predicted"/>
<dbReference type="Pfam" id="PF14765">
    <property type="entry name" value="PS-DH"/>
    <property type="match status" value="1"/>
</dbReference>
<dbReference type="InterPro" id="IPR001227">
    <property type="entry name" value="Ac_transferase_dom_sf"/>
</dbReference>
<evidence type="ECO:0000259" key="10">
    <source>
        <dbReference type="PROSITE" id="PS50075"/>
    </source>
</evidence>
<dbReference type="InterPro" id="IPR006162">
    <property type="entry name" value="Ppantetheine_attach_site"/>
</dbReference>
<dbReference type="EMBL" id="DQ249342">
    <property type="protein sequence ID" value="ABB86423.1"/>
    <property type="molecule type" value="Genomic_DNA"/>
</dbReference>
<dbReference type="InterPro" id="IPR032821">
    <property type="entry name" value="PKS_assoc"/>
</dbReference>
<dbReference type="Pfam" id="PF00698">
    <property type="entry name" value="Acyl_transf_1"/>
    <property type="match status" value="1"/>
</dbReference>
<dbReference type="FunFam" id="3.40.47.10:FF:000019">
    <property type="entry name" value="Polyketide synthase type I"/>
    <property type="match status" value="1"/>
</dbReference>
<evidence type="ECO:0000256" key="4">
    <source>
        <dbReference type="ARBA" id="ARBA00022679"/>
    </source>
</evidence>
<dbReference type="SUPFAM" id="SSF51735">
    <property type="entry name" value="NAD(P)-binding Rossmann-fold domains"/>
    <property type="match status" value="2"/>
</dbReference>
<evidence type="ECO:0000256" key="6">
    <source>
        <dbReference type="ARBA" id="ARBA00023268"/>
    </source>
</evidence>
<dbReference type="Pfam" id="PF08659">
    <property type="entry name" value="KR"/>
    <property type="match status" value="1"/>
</dbReference>
<dbReference type="InterPro" id="IPR018201">
    <property type="entry name" value="Ketoacyl_synth_AS"/>
</dbReference>
<dbReference type="SMART" id="SM00827">
    <property type="entry name" value="PKS_AT"/>
    <property type="match status" value="1"/>
</dbReference>
<dbReference type="PROSITE" id="PS52019">
    <property type="entry name" value="PKS_MFAS_DH"/>
    <property type="match status" value="1"/>
</dbReference>
<keyword evidence="5" id="KW-0045">Antibiotic biosynthesis</keyword>
<dbReference type="Gene3D" id="1.10.1200.10">
    <property type="entry name" value="ACP-like"/>
    <property type="match status" value="1"/>
</dbReference>
<dbReference type="FunFam" id="3.40.366.10:FF:000002">
    <property type="entry name" value="Probable polyketide synthase 2"/>
    <property type="match status" value="1"/>
</dbReference>
<dbReference type="InterPro" id="IPR057326">
    <property type="entry name" value="KR_dom"/>
</dbReference>
<dbReference type="GO" id="GO:0033068">
    <property type="term" value="P:macrolide biosynthetic process"/>
    <property type="evidence" value="ECO:0007669"/>
    <property type="project" value="UniProtKB-ARBA"/>
</dbReference>
<feature type="domain" description="Carrier" evidence="10">
    <location>
        <begin position="1693"/>
        <end position="1768"/>
    </location>
</feature>
<dbReference type="InterPro" id="IPR016035">
    <property type="entry name" value="Acyl_Trfase/lysoPLipase"/>
</dbReference>
<dbReference type="InterPro" id="IPR049551">
    <property type="entry name" value="PKS_DH_C"/>
</dbReference>
<dbReference type="Pfam" id="PF22953">
    <property type="entry name" value="SpnB_Rossmann"/>
    <property type="match status" value="1"/>
</dbReference>
<feature type="region of interest" description="Disordered" evidence="9">
    <location>
        <begin position="1039"/>
        <end position="1064"/>
    </location>
</feature>
<dbReference type="SMART" id="SM00822">
    <property type="entry name" value="PKS_KR"/>
    <property type="match status" value="1"/>
</dbReference>
<dbReference type="Pfam" id="PF21089">
    <property type="entry name" value="PKS_DH_N"/>
    <property type="match status" value="1"/>
</dbReference>
<dbReference type="SMART" id="SM00823">
    <property type="entry name" value="PKS_PP"/>
    <property type="match status" value="1"/>
</dbReference>
<dbReference type="InterPro" id="IPR049552">
    <property type="entry name" value="PKS_DH_N"/>
</dbReference>
<dbReference type="PANTHER" id="PTHR43775">
    <property type="entry name" value="FATTY ACID SYNTHASE"/>
    <property type="match status" value="1"/>
</dbReference>
<dbReference type="CDD" id="cd00833">
    <property type="entry name" value="PKS"/>
    <property type="match status" value="1"/>
</dbReference>
<dbReference type="GO" id="GO:0006633">
    <property type="term" value="P:fatty acid biosynthetic process"/>
    <property type="evidence" value="ECO:0007669"/>
    <property type="project" value="InterPro"/>
</dbReference>
<keyword evidence="7" id="KW-0012">Acyltransferase</keyword>
<evidence type="ECO:0000256" key="9">
    <source>
        <dbReference type="SAM" id="MobiDB-lite"/>
    </source>
</evidence>
<sequence length="1773" mass="186735">MDARRNREIAVASSESKVVEALRASLMENERLENEVQSIRDSLTEPIAIVGMACRFPGGVSSPEELWELIADGRSAVEGFPTNRGWDLENLYDPDLDRPGTTYVREGAFLHDAGEFDAGFFGISQSETMVMDPQQRLMLETSWEAFERAGIDPAAMRGKNVGVFAGMAAGQEYGTAFHSIPDELEGYVMTGGLASVLSGRVSYTFGFEGPAVTIDTACSSSLVALHMAAQSLRSGESSLALVGGTNVMATPAAFVLTARAGGLAKDGRCKAFAASADGTNWAEGVGVLLLERLSDAVRNGREVLGVVRATAVNQDGASNGLAAPNGPSQQRVIRQALAAGGLSPADVDIVEAHGTGTALGDPIEAQALLTTYGQNPCPRTAAVGSVRVKSNLGHAGAAAGVAGVIKMVMAMRHGVLPRTLHVDEPTPEVDWSAGAVELLTEAHEWPEAGRPRRAGVSGFGASGTNAHVILEQATEQTSGNLPDEKARVLGDSVVPLVVSARGKAGLAGQARRLGSFLTQRQETDVLDVGQSLVRSRGPLPDRAVVLAADRDEALAGLDAVARAESAPGVVTGFAESTVGRTVLVFPGQGTQWAGMGAELLEASPVFATRMTECAEVLDPLTGWSLLDVVRQVEGARSLEDVDVLQPVSWALMVSLAALWEACGVVPDAVVGHSLGEIAAACYAGALSLPDAARLMVHRSRIAEAELVGRGGMASLTADVKAVSVLIEEWPGLEIAAVNGPASVVVTGELPSLEELLARCEADGIRARRIRGINGAAHSSQIDVLHDSFLEALASVSAGPSRVPLYSTVTGRLHDTTEFDVEHWFRNMRQTVQFDPAIRSLAGDGHGVFIEVSAHPVLTSSVQDVLEDLEAGPAVVTGTLRRDDGGPRRFLASLAHLYAHGVRVNWEAVLGRGRERPVDLPTYAFQRQRYWLETAESRGDAPGLGLEVANHPLLGAVTEIPGSDGVLFTSRLSLRTHPWLADHAGAGVVLLPGAAFVELAVRAADEVGYGLVGELVIERPLVLPESGGVQVRVWAGEPDESGHRTVQVHSRREEAGPRGSWTRHVSGRLVPEDGRAEFDLTQWPPPGATAVDPDAFAHAYDHLAEAGYHYGPAFQGLRAAWTRGEEVFAEVSLPESAGKADEYGLHPALLDAAMHSSLFRPDLSDESPKLALPFVWRDVRLHADGASALRVRLTPLAPDTIRLQLADTSGAPVVSVDSMVLRPVVPELLRVGSGAAKDQMFRVAWEPISVRSVDDELNAVRVTTAEDVRAVAATAPRVLLLDVAGDGRTDPDAARDLSGRVLEAVQAWLAELAFQDTVLLALTHSGAAVRDGDPAPDLAVATAAGLLRAAQSENVGRIILVDTDGTEASARRLPDVLATGEPQAALRSGSVAVPRLVRASPAEVQDRPLNPGGTVLITGGTGSLGRLAAGHLVTEHKIRSLLLVSRQGPDAPGAAELEAELTGLGANVRIVACDVSDRDSVAALLASVPHDAPLTGVIHTAGVLDDGVVTSLTPERLDTVLRPKADAAQILDELTRDLDLSVFVLYSSIAGIFGAAGQSSYAAANSFLDALAERRRACGLPATSLVWGWWGQVSGIVDKLAEVDLKRFDRLNMIEFTAQEGMELFDLALSDRSAALVLAKMDLQAMRDRTDSASVAPLLRGLIRVGRRAASDGAPGAGGLAGRLAEASPDQRGKILADLVQREVSAILGHLSPDEIGLDLSFFDIGFDSLTAVELANRLSALTGLRIPSTFAFDRPTVDLAVEALLESLELHAD</sequence>
<dbReference type="Gene3D" id="3.40.50.720">
    <property type="entry name" value="NAD(P)-binding Rossmann-like Domain"/>
    <property type="match status" value="1"/>
</dbReference>
<dbReference type="InterPro" id="IPR009081">
    <property type="entry name" value="PP-bd_ACP"/>
</dbReference>
<keyword evidence="3" id="KW-0597">Phosphoprotein</keyword>
<keyword evidence="2" id="KW-0596">Phosphopantetheine</keyword>
<dbReference type="Gene3D" id="3.30.70.3290">
    <property type="match status" value="1"/>
</dbReference>
<dbReference type="InterPro" id="IPR016039">
    <property type="entry name" value="Thiolase-like"/>
</dbReference>
<dbReference type="Pfam" id="PF00109">
    <property type="entry name" value="ketoacyl-synt"/>
    <property type="match status" value="1"/>
</dbReference>
<dbReference type="Pfam" id="PF02801">
    <property type="entry name" value="Ketoacyl-synt_C"/>
    <property type="match status" value="1"/>
</dbReference>